<evidence type="ECO:0000259" key="5">
    <source>
        <dbReference type="Pfam" id="PF00496"/>
    </source>
</evidence>
<feature type="signal peptide" evidence="4">
    <location>
        <begin position="1"/>
        <end position="26"/>
    </location>
</feature>
<evidence type="ECO:0000256" key="3">
    <source>
        <dbReference type="ARBA" id="ARBA00022729"/>
    </source>
</evidence>
<proteinExistence type="inferred from homology"/>
<gene>
    <name evidence="6" type="ORF">GCM10009804_46880</name>
</gene>
<feature type="chain" id="PRO_5046608504" evidence="4">
    <location>
        <begin position="27"/>
        <end position="546"/>
    </location>
</feature>
<evidence type="ECO:0000256" key="4">
    <source>
        <dbReference type="SAM" id="SignalP"/>
    </source>
</evidence>
<dbReference type="Gene3D" id="3.40.190.10">
    <property type="entry name" value="Periplasmic binding protein-like II"/>
    <property type="match status" value="1"/>
</dbReference>
<organism evidence="6 7">
    <name type="scientific">Kribbella hippodromi</name>
    <dbReference type="NCBI Taxonomy" id="434347"/>
    <lineage>
        <taxon>Bacteria</taxon>
        <taxon>Bacillati</taxon>
        <taxon>Actinomycetota</taxon>
        <taxon>Actinomycetes</taxon>
        <taxon>Propionibacteriales</taxon>
        <taxon>Kribbellaceae</taxon>
        <taxon>Kribbella</taxon>
    </lineage>
</organism>
<dbReference type="SUPFAM" id="SSF53850">
    <property type="entry name" value="Periplasmic binding protein-like II"/>
    <property type="match status" value="1"/>
</dbReference>
<comment type="caution">
    <text evidence="6">The sequence shown here is derived from an EMBL/GenBank/DDBJ whole genome shotgun (WGS) entry which is preliminary data.</text>
</comment>
<feature type="domain" description="Solute-binding protein family 5" evidence="5">
    <location>
        <begin position="90"/>
        <end position="446"/>
    </location>
</feature>
<keyword evidence="3 4" id="KW-0732">Signal</keyword>
<dbReference type="Gene3D" id="3.10.105.10">
    <property type="entry name" value="Dipeptide-binding Protein, Domain 3"/>
    <property type="match status" value="1"/>
</dbReference>
<dbReference type="PANTHER" id="PTHR30290">
    <property type="entry name" value="PERIPLASMIC BINDING COMPONENT OF ABC TRANSPORTER"/>
    <property type="match status" value="1"/>
</dbReference>
<keyword evidence="2" id="KW-0813">Transport</keyword>
<dbReference type="PIRSF" id="PIRSF002741">
    <property type="entry name" value="MppA"/>
    <property type="match status" value="1"/>
</dbReference>
<dbReference type="CDD" id="cd08518">
    <property type="entry name" value="PBP2_NikA_DppA_OppA_like_19"/>
    <property type="match status" value="1"/>
</dbReference>
<dbReference type="InterPro" id="IPR030678">
    <property type="entry name" value="Peptide/Ni-bd"/>
</dbReference>
<name>A0ABN2DSH2_9ACTN</name>
<sequence length="546" mass="57889">MVRGARRVGTTVLPVTFAVTLGLALAACTAGVDAGSNGAGGAVGSSSAPKELRLAIGGESEDGYDPTLGWGRYGSPLFQSTLLKRDADLKIVNDLATKHTVSPDGLVWTVDLRTDAKFSDGTPVTAADVAYTFSTASKSGGLTDVTGLSQAVAVDNDTVELRLKRPQSTFVNRLISLGIVPKHAHGKEYARKPIGSGPFKLVQWDEGQQLIVQRNDSYYGTKPKFERIVFTFTGEDASLAAAKAGQVSMAAVPSSLAKTSVPSMRLVPVKSVDNRGLVFPYQADTGKKTATGLPIGNNVTSDKAIRQAINQVVDRQALVDGVLEGYGSPATGPVDGMPWFEPASAIQGNDPGKAKELLESAGWKDTNGVRERNGVKAAFNLLYPAGDTTRQGLALAVADMVKPIGIQITTKGVSWDVIDKRLHADAVLFGWGSPDPTELYNLYSSGSAGVGYWNPGYYANPVVQKNLDAAMGATDQDEATKYWKAAQRDADGNGFGPSGDAAWAWLVNLQHTYYVSDCLDIGKPQIEPHGHGWPITAGITGWRWTC</sequence>
<keyword evidence="7" id="KW-1185">Reference proteome</keyword>
<dbReference type="PANTHER" id="PTHR30290:SF9">
    <property type="entry name" value="OLIGOPEPTIDE-BINDING PROTEIN APPA"/>
    <property type="match status" value="1"/>
</dbReference>
<reference evidence="6 7" key="1">
    <citation type="journal article" date="2019" name="Int. J. Syst. Evol. Microbiol.">
        <title>The Global Catalogue of Microorganisms (GCM) 10K type strain sequencing project: providing services to taxonomists for standard genome sequencing and annotation.</title>
        <authorList>
            <consortium name="The Broad Institute Genomics Platform"/>
            <consortium name="The Broad Institute Genome Sequencing Center for Infectious Disease"/>
            <person name="Wu L."/>
            <person name="Ma J."/>
        </authorList>
    </citation>
    <scope>NUCLEOTIDE SEQUENCE [LARGE SCALE GENOMIC DNA]</scope>
    <source>
        <strain evidence="6 7">JCM 15572</strain>
    </source>
</reference>
<evidence type="ECO:0000313" key="7">
    <source>
        <dbReference type="Proteomes" id="UP001501705"/>
    </source>
</evidence>
<comment type="similarity">
    <text evidence="1">Belongs to the bacterial solute-binding protein 5 family.</text>
</comment>
<evidence type="ECO:0000256" key="1">
    <source>
        <dbReference type="ARBA" id="ARBA00005695"/>
    </source>
</evidence>
<evidence type="ECO:0000313" key="6">
    <source>
        <dbReference type="EMBL" id="GAA1585239.1"/>
    </source>
</evidence>
<dbReference type="InterPro" id="IPR039424">
    <property type="entry name" value="SBP_5"/>
</dbReference>
<evidence type="ECO:0000256" key="2">
    <source>
        <dbReference type="ARBA" id="ARBA00022448"/>
    </source>
</evidence>
<protein>
    <submittedName>
        <fullName evidence="6">ABC transporter substrate-binding protein</fullName>
    </submittedName>
</protein>
<dbReference type="PROSITE" id="PS51257">
    <property type="entry name" value="PROKAR_LIPOPROTEIN"/>
    <property type="match status" value="1"/>
</dbReference>
<dbReference type="InterPro" id="IPR000914">
    <property type="entry name" value="SBP_5_dom"/>
</dbReference>
<dbReference type="Pfam" id="PF00496">
    <property type="entry name" value="SBP_bac_5"/>
    <property type="match status" value="1"/>
</dbReference>
<dbReference type="Proteomes" id="UP001501705">
    <property type="component" value="Unassembled WGS sequence"/>
</dbReference>
<accession>A0ABN2DSH2</accession>
<dbReference type="EMBL" id="BAAAPH010000015">
    <property type="protein sequence ID" value="GAA1585239.1"/>
    <property type="molecule type" value="Genomic_DNA"/>
</dbReference>